<accession>A0A8J2KMU6</accession>
<organism evidence="1 2">
    <name type="scientific">Allacma fusca</name>
    <dbReference type="NCBI Taxonomy" id="39272"/>
    <lineage>
        <taxon>Eukaryota</taxon>
        <taxon>Metazoa</taxon>
        <taxon>Ecdysozoa</taxon>
        <taxon>Arthropoda</taxon>
        <taxon>Hexapoda</taxon>
        <taxon>Collembola</taxon>
        <taxon>Symphypleona</taxon>
        <taxon>Sminthuridae</taxon>
        <taxon>Allacma</taxon>
    </lineage>
</organism>
<protein>
    <submittedName>
        <fullName evidence="1">Uncharacterized protein</fullName>
    </submittedName>
</protein>
<reference evidence="1" key="1">
    <citation type="submission" date="2021-06" db="EMBL/GenBank/DDBJ databases">
        <authorList>
            <person name="Hodson N. C."/>
            <person name="Mongue J. A."/>
            <person name="Jaron S. K."/>
        </authorList>
    </citation>
    <scope>NUCLEOTIDE SEQUENCE</scope>
</reference>
<dbReference type="EMBL" id="CAJVCH010491423">
    <property type="protein sequence ID" value="CAG7820831.1"/>
    <property type="molecule type" value="Genomic_DNA"/>
</dbReference>
<evidence type="ECO:0000313" key="2">
    <source>
        <dbReference type="Proteomes" id="UP000708208"/>
    </source>
</evidence>
<sequence>MFDSIASLYVERSEATKVTVFCSKKLEHPEHSRQSFVTGRKGQWFKNLLDWNQNGLNEVSSKTVKFNS</sequence>
<evidence type="ECO:0000313" key="1">
    <source>
        <dbReference type="EMBL" id="CAG7820831.1"/>
    </source>
</evidence>
<keyword evidence="2" id="KW-1185">Reference proteome</keyword>
<name>A0A8J2KMU6_9HEXA</name>
<comment type="caution">
    <text evidence="1">The sequence shown here is derived from an EMBL/GenBank/DDBJ whole genome shotgun (WGS) entry which is preliminary data.</text>
</comment>
<dbReference type="Proteomes" id="UP000708208">
    <property type="component" value="Unassembled WGS sequence"/>
</dbReference>
<proteinExistence type="predicted"/>
<dbReference type="AlphaFoldDB" id="A0A8J2KMU6"/>
<gene>
    <name evidence="1" type="ORF">AFUS01_LOCUS31202</name>
</gene>